<dbReference type="AlphaFoldDB" id="A0A7W6HUP1"/>
<organism evidence="1 2">
    <name type="scientific">Butyricimonas faecihominis</name>
    <dbReference type="NCBI Taxonomy" id="1472416"/>
    <lineage>
        <taxon>Bacteria</taxon>
        <taxon>Pseudomonadati</taxon>
        <taxon>Bacteroidota</taxon>
        <taxon>Bacteroidia</taxon>
        <taxon>Bacteroidales</taxon>
        <taxon>Odoribacteraceae</taxon>
        <taxon>Butyricimonas</taxon>
    </lineage>
</organism>
<name>A0A7W6HUP1_9BACT</name>
<gene>
    <name evidence="1" type="ORF">GGR14_001085</name>
</gene>
<sequence>MLQAINNDELQRLKPFYGALKTMDGDIKFALGIR</sequence>
<comment type="caution">
    <text evidence="1">The sequence shown here is derived from an EMBL/GenBank/DDBJ whole genome shotgun (WGS) entry which is preliminary data.</text>
</comment>
<accession>A0A7W6HUP1</accession>
<proteinExistence type="predicted"/>
<dbReference type="Proteomes" id="UP000546007">
    <property type="component" value="Unassembled WGS sequence"/>
</dbReference>
<reference evidence="1 2" key="1">
    <citation type="submission" date="2020-08" db="EMBL/GenBank/DDBJ databases">
        <title>Genomic Encyclopedia of Type Strains, Phase IV (KMG-IV): sequencing the most valuable type-strain genomes for metagenomic binning, comparative biology and taxonomic classification.</title>
        <authorList>
            <person name="Goeker M."/>
        </authorList>
    </citation>
    <scope>NUCLEOTIDE SEQUENCE [LARGE SCALE GENOMIC DNA]</scope>
    <source>
        <strain evidence="1 2">DSM 105721</strain>
    </source>
</reference>
<dbReference type="EMBL" id="JACIES010000002">
    <property type="protein sequence ID" value="MBB4025313.1"/>
    <property type="molecule type" value="Genomic_DNA"/>
</dbReference>
<evidence type="ECO:0000313" key="1">
    <source>
        <dbReference type="EMBL" id="MBB4025313.1"/>
    </source>
</evidence>
<keyword evidence="2" id="KW-1185">Reference proteome</keyword>
<protein>
    <submittedName>
        <fullName evidence="1">Uncharacterized protein</fullName>
    </submittedName>
</protein>
<evidence type="ECO:0000313" key="2">
    <source>
        <dbReference type="Proteomes" id="UP000546007"/>
    </source>
</evidence>